<name>A0AAN9B5Z2_9CAEN</name>
<sequence>MATWPGSLLNAAVVTGIVCYYCVTYSAANGISTTPGLSFLRDSSFDNRKVTSDPDGLDLDATTVAKCAYLCSATAWCTSFFYTQSSGACTLHVTAFIAPSDASDSVGTRYYTTVVDWCRPQLVRVYNRQAEMCMYFETDLAKIVPTWQTADSRCVDMGMRLASNITPLKMDAILNVTKTPTMVTSLFIGLLRIPPAGNNEMQWMDGEPMDVAAMEPYWEPGQPNGGSSQLCVVIETHPGKNFLVDVGCNVAHEFVCEVLKP</sequence>
<reference evidence="4 5" key="1">
    <citation type="submission" date="2024-02" db="EMBL/GenBank/DDBJ databases">
        <title>Chromosome-scale genome assembly of the rough periwinkle Littorina saxatilis.</title>
        <authorList>
            <person name="De Jode A."/>
            <person name="Faria R."/>
            <person name="Formenti G."/>
            <person name="Sims Y."/>
            <person name="Smith T.P."/>
            <person name="Tracey A."/>
            <person name="Wood J.M.D."/>
            <person name="Zagrodzka Z.B."/>
            <person name="Johannesson K."/>
            <person name="Butlin R.K."/>
            <person name="Leder E.H."/>
        </authorList>
    </citation>
    <scope>NUCLEOTIDE SEQUENCE [LARGE SCALE GENOMIC DNA]</scope>
    <source>
        <strain evidence="4">Snail1</strain>
        <tissue evidence="4">Muscle</tissue>
    </source>
</reference>
<dbReference type="InterPro" id="IPR050111">
    <property type="entry name" value="C-type_lectin/snaclec_domain"/>
</dbReference>
<dbReference type="AlphaFoldDB" id="A0AAN9B5Z2"/>
<dbReference type="SMART" id="SM00034">
    <property type="entry name" value="CLECT"/>
    <property type="match status" value="1"/>
</dbReference>
<dbReference type="PROSITE" id="PS50948">
    <property type="entry name" value="PAN"/>
    <property type="match status" value="1"/>
</dbReference>
<dbReference type="Gene3D" id="3.10.100.10">
    <property type="entry name" value="Mannose-Binding Protein A, subunit A"/>
    <property type="match status" value="1"/>
</dbReference>
<dbReference type="EMBL" id="JBAMIC010000012">
    <property type="protein sequence ID" value="KAK7098439.1"/>
    <property type="molecule type" value="Genomic_DNA"/>
</dbReference>
<keyword evidence="1" id="KW-1015">Disulfide bond</keyword>
<evidence type="ECO:0000256" key="1">
    <source>
        <dbReference type="ARBA" id="ARBA00023157"/>
    </source>
</evidence>
<keyword evidence="5" id="KW-1185">Reference proteome</keyword>
<proteinExistence type="predicted"/>
<evidence type="ECO:0008006" key="6">
    <source>
        <dbReference type="Google" id="ProtNLM"/>
    </source>
</evidence>
<dbReference type="SUPFAM" id="SSF56436">
    <property type="entry name" value="C-type lectin-like"/>
    <property type="match status" value="1"/>
</dbReference>
<dbReference type="SUPFAM" id="SSF57414">
    <property type="entry name" value="Hairpin loop containing domain-like"/>
    <property type="match status" value="1"/>
</dbReference>
<dbReference type="InterPro" id="IPR018378">
    <property type="entry name" value="C-type_lectin_CS"/>
</dbReference>
<evidence type="ECO:0000313" key="5">
    <source>
        <dbReference type="Proteomes" id="UP001374579"/>
    </source>
</evidence>
<dbReference type="CDD" id="cd00037">
    <property type="entry name" value="CLECT"/>
    <property type="match status" value="1"/>
</dbReference>
<dbReference type="InterPro" id="IPR016187">
    <property type="entry name" value="CTDL_fold"/>
</dbReference>
<dbReference type="PANTHER" id="PTHR22803">
    <property type="entry name" value="MANNOSE, PHOSPHOLIPASE, LECTIN RECEPTOR RELATED"/>
    <property type="match status" value="1"/>
</dbReference>
<dbReference type="Pfam" id="PF00059">
    <property type="entry name" value="Lectin_C"/>
    <property type="match status" value="1"/>
</dbReference>
<dbReference type="PROSITE" id="PS00615">
    <property type="entry name" value="C_TYPE_LECTIN_1"/>
    <property type="match status" value="1"/>
</dbReference>
<gene>
    <name evidence="4" type="ORF">V1264_002734</name>
</gene>
<accession>A0AAN9B5Z2</accession>
<feature type="domain" description="Apple" evidence="3">
    <location>
        <begin position="22"/>
        <end position="115"/>
    </location>
</feature>
<dbReference type="Pfam" id="PF00024">
    <property type="entry name" value="PAN_1"/>
    <property type="match status" value="1"/>
</dbReference>
<organism evidence="4 5">
    <name type="scientific">Littorina saxatilis</name>
    <dbReference type="NCBI Taxonomy" id="31220"/>
    <lineage>
        <taxon>Eukaryota</taxon>
        <taxon>Metazoa</taxon>
        <taxon>Spiralia</taxon>
        <taxon>Lophotrochozoa</taxon>
        <taxon>Mollusca</taxon>
        <taxon>Gastropoda</taxon>
        <taxon>Caenogastropoda</taxon>
        <taxon>Littorinimorpha</taxon>
        <taxon>Littorinoidea</taxon>
        <taxon>Littorinidae</taxon>
        <taxon>Littorina</taxon>
    </lineage>
</organism>
<dbReference type="InterPro" id="IPR016186">
    <property type="entry name" value="C-type_lectin-like/link_sf"/>
</dbReference>
<evidence type="ECO:0000313" key="4">
    <source>
        <dbReference type="EMBL" id="KAK7098439.1"/>
    </source>
</evidence>
<evidence type="ECO:0000259" key="3">
    <source>
        <dbReference type="PROSITE" id="PS50948"/>
    </source>
</evidence>
<feature type="domain" description="C-type lectin" evidence="2">
    <location>
        <begin position="129"/>
        <end position="257"/>
    </location>
</feature>
<dbReference type="InterPro" id="IPR003609">
    <property type="entry name" value="Pan_app"/>
</dbReference>
<dbReference type="PROSITE" id="PS50041">
    <property type="entry name" value="C_TYPE_LECTIN_2"/>
    <property type="match status" value="1"/>
</dbReference>
<dbReference type="Proteomes" id="UP001374579">
    <property type="component" value="Unassembled WGS sequence"/>
</dbReference>
<dbReference type="InterPro" id="IPR001304">
    <property type="entry name" value="C-type_lectin-like"/>
</dbReference>
<comment type="caution">
    <text evidence="4">The sequence shown here is derived from an EMBL/GenBank/DDBJ whole genome shotgun (WGS) entry which is preliminary data.</text>
</comment>
<evidence type="ECO:0000259" key="2">
    <source>
        <dbReference type="PROSITE" id="PS50041"/>
    </source>
</evidence>
<protein>
    <recommendedName>
        <fullName evidence="6">C-type lectin domain-containing protein</fullName>
    </recommendedName>
</protein>